<evidence type="ECO:0000256" key="2">
    <source>
        <dbReference type="SAM" id="Phobius"/>
    </source>
</evidence>
<evidence type="ECO:0000256" key="1">
    <source>
        <dbReference type="SAM" id="MobiDB-lite"/>
    </source>
</evidence>
<dbReference type="AlphaFoldDB" id="A0A9P9JAZ1"/>
<accession>A0A9P9JAZ1</accession>
<feature type="transmembrane region" description="Helical" evidence="2">
    <location>
        <begin position="64"/>
        <end position="87"/>
    </location>
</feature>
<comment type="caution">
    <text evidence="3">The sequence shown here is derived from an EMBL/GenBank/DDBJ whole genome shotgun (WGS) entry which is preliminary data.</text>
</comment>
<dbReference type="Proteomes" id="UP000717696">
    <property type="component" value="Unassembled WGS sequence"/>
</dbReference>
<feature type="region of interest" description="Disordered" evidence="1">
    <location>
        <begin position="21"/>
        <end position="58"/>
    </location>
</feature>
<keyword evidence="2" id="KW-0812">Transmembrane</keyword>
<name>A0A9P9JAZ1_9HYPO</name>
<sequence>MLFYDANNSTAEAEAEAATHDFNVTRRASETTSISTSAAAATATSSADSDPNSTPNPGLSTRGLVGIAVGSMLCRIAVLGVLGLLAWRRWVQKKAVCGGAYTRSPQVPLGELRPKLPSPDWVHPPQQETITIRGPTGLFEAPEDLIRLVQPRLDGQVITEG</sequence>
<evidence type="ECO:0000313" key="3">
    <source>
        <dbReference type="EMBL" id="KAH7149540.1"/>
    </source>
</evidence>
<proteinExistence type="predicted"/>
<reference evidence="3" key="1">
    <citation type="journal article" date="2021" name="Nat. Commun.">
        <title>Genetic determinants of endophytism in the Arabidopsis root mycobiome.</title>
        <authorList>
            <person name="Mesny F."/>
            <person name="Miyauchi S."/>
            <person name="Thiergart T."/>
            <person name="Pickel B."/>
            <person name="Atanasova L."/>
            <person name="Karlsson M."/>
            <person name="Huettel B."/>
            <person name="Barry K.W."/>
            <person name="Haridas S."/>
            <person name="Chen C."/>
            <person name="Bauer D."/>
            <person name="Andreopoulos W."/>
            <person name="Pangilinan J."/>
            <person name="LaButti K."/>
            <person name="Riley R."/>
            <person name="Lipzen A."/>
            <person name="Clum A."/>
            <person name="Drula E."/>
            <person name="Henrissat B."/>
            <person name="Kohler A."/>
            <person name="Grigoriev I.V."/>
            <person name="Martin F.M."/>
            <person name="Hacquard S."/>
        </authorList>
    </citation>
    <scope>NUCLEOTIDE SEQUENCE</scope>
    <source>
        <strain evidence="3">MPI-CAGE-AT-0021</strain>
    </source>
</reference>
<keyword evidence="4" id="KW-1185">Reference proteome</keyword>
<feature type="compositionally biased region" description="Low complexity" evidence="1">
    <location>
        <begin position="30"/>
        <end position="49"/>
    </location>
</feature>
<dbReference type="EMBL" id="JAGMUU010000007">
    <property type="protein sequence ID" value="KAH7149540.1"/>
    <property type="molecule type" value="Genomic_DNA"/>
</dbReference>
<protein>
    <submittedName>
        <fullName evidence="3">Uncharacterized protein</fullName>
    </submittedName>
</protein>
<keyword evidence="2" id="KW-1133">Transmembrane helix</keyword>
<organism evidence="3 4">
    <name type="scientific">Dactylonectria estremocensis</name>
    <dbReference type="NCBI Taxonomy" id="1079267"/>
    <lineage>
        <taxon>Eukaryota</taxon>
        <taxon>Fungi</taxon>
        <taxon>Dikarya</taxon>
        <taxon>Ascomycota</taxon>
        <taxon>Pezizomycotina</taxon>
        <taxon>Sordariomycetes</taxon>
        <taxon>Hypocreomycetidae</taxon>
        <taxon>Hypocreales</taxon>
        <taxon>Nectriaceae</taxon>
        <taxon>Dactylonectria</taxon>
    </lineage>
</organism>
<gene>
    <name evidence="3" type="ORF">B0J13DRAFT_551717</name>
</gene>
<evidence type="ECO:0000313" key="4">
    <source>
        <dbReference type="Proteomes" id="UP000717696"/>
    </source>
</evidence>
<keyword evidence="2" id="KW-0472">Membrane</keyword>
<dbReference type="OrthoDB" id="5390143at2759"/>